<dbReference type="EMBL" id="JAIWYP010000008">
    <property type="protein sequence ID" value="KAH3785077.1"/>
    <property type="molecule type" value="Genomic_DNA"/>
</dbReference>
<dbReference type="FunFam" id="3.30.160.60:FF:000100">
    <property type="entry name" value="Zinc finger 45-like"/>
    <property type="match status" value="1"/>
</dbReference>
<dbReference type="GO" id="GO:0005694">
    <property type="term" value="C:chromosome"/>
    <property type="evidence" value="ECO:0007669"/>
    <property type="project" value="UniProtKB-ARBA"/>
</dbReference>
<evidence type="ECO:0000313" key="8">
    <source>
        <dbReference type="EMBL" id="KAH3785077.1"/>
    </source>
</evidence>
<keyword evidence="3 5" id="KW-0863">Zinc-finger</keyword>
<evidence type="ECO:0000259" key="7">
    <source>
        <dbReference type="PROSITE" id="PS50157"/>
    </source>
</evidence>
<dbReference type="Pfam" id="PF00096">
    <property type="entry name" value="zf-C2H2"/>
    <property type="match status" value="8"/>
</dbReference>
<keyword evidence="4" id="KW-0862">Zinc</keyword>
<dbReference type="PROSITE" id="PS50157">
    <property type="entry name" value="ZINC_FINGER_C2H2_2"/>
    <property type="match status" value="14"/>
</dbReference>
<keyword evidence="2" id="KW-0677">Repeat</keyword>
<feature type="domain" description="C2H2-type" evidence="7">
    <location>
        <begin position="877"/>
        <end position="906"/>
    </location>
</feature>
<feature type="domain" description="C2H2-type" evidence="7">
    <location>
        <begin position="100"/>
        <end position="127"/>
    </location>
</feature>
<comment type="caution">
    <text evidence="8">The sequence shown here is derived from an EMBL/GenBank/DDBJ whole genome shotgun (WGS) entry which is preliminary data.</text>
</comment>
<proteinExistence type="predicted"/>
<dbReference type="GO" id="GO:0045893">
    <property type="term" value="P:positive regulation of DNA-templated transcription"/>
    <property type="evidence" value="ECO:0007669"/>
    <property type="project" value="UniProtKB-ARBA"/>
</dbReference>
<dbReference type="Proteomes" id="UP000828390">
    <property type="component" value="Unassembled WGS sequence"/>
</dbReference>
<dbReference type="PROSITE" id="PS00028">
    <property type="entry name" value="ZINC_FINGER_C2H2_1"/>
    <property type="match status" value="14"/>
</dbReference>
<dbReference type="InterPro" id="IPR013087">
    <property type="entry name" value="Znf_C2H2_type"/>
</dbReference>
<dbReference type="OrthoDB" id="427030at2759"/>
<dbReference type="GO" id="GO:0000981">
    <property type="term" value="F:DNA-binding transcription factor activity, RNA polymerase II-specific"/>
    <property type="evidence" value="ECO:0007669"/>
    <property type="project" value="TreeGrafter"/>
</dbReference>
<name>A0A9D4IUB9_DREPO</name>
<evidence type="ECO:0000313" key="9">
    <source>
        <dbReference type="Proteomes" id="UP000828390"/>
    </source>
</evidence>
<dbReference type="InterPro" id="IPR036236">
    <property type="entry name" value="Znf_C2H2_sf"/>
</dbReference>
<dbReference type="SUPFAM" id="SSF57667">
    <property type="entry name" value="beta-beta-alpha zinc fingers"/>
    <property type="match status" value="6"/>
</dbReference>
<sequence>MNHTYSSRVDSPSTDCHKTAPTDTCCSQQWSQLAVEKDGRVSCKLCWQLFQNIGAFKVHCEKHFGRKYSCSKCEKRFSSLCAVKSHEKLHDVSVKQARPWQCDRCPMAYQTKQHLKRHIIVHTGARNFVCHLCGKDFLRQHSLQKHIKVVHMEVRSQYTCNLCGNNYKTKFSLSTHLKIHRNQRDYMCGICLRSFVQKKPYLDHMEKHKKNSGTKRKALFVQPSEFCHLCPKTFANATGLKRHLRKHELGLLKRCKKFQATKKVSDMPHVGEASTKESSTTGPHCSSTPDIEMADDSKTLVKDTSDGIDAVSWIYYYEKDSAGPTDVKTLNNDDKKKGITCTDKSDKADYKNRNRNEIQCKNSISHEHVHSATLNNNQKPDHCNNANNVHVDGDNIVKETTSKSEGYQIESNEKSDSARESGATTDDVSESLVSFNDRVVEYHTLTGMCPNENRENPRKKQVINKARNLKQMSVRMKSVLTMTHNIGGSDSNVSKFVKGRKVHSGKTSRKCTGANRCKHLAQWSMVLFRCPICAIKLKRNAFVKHFRIHDSLSIYCKKCSETQNSMVKFLWHKQRCHRHKHGKGNKHKEESVPSHKSAGSVMNSLHQVVQTNSLAPRESCDSSDVDSNFMEVTHEIVDRTKKQLKSCKSKCQLCDKILKSRPALMKHLLEIHNQRKSLQCERCDKSFVSVSGYNKHKKKHIPGSSEEIMLYSFKCKICNKSYTTNDRLKTHMLVHAESKPFQCSTCGNTFTQHTHLLRHSRVVHQKVKDVPCPVCGKMFADKWRIKSHMRSHTGECPYTCEQCGKSFRSTSALQTHIKTRHQNRRFQCSTCGACFTAKNRLMLHMKRHDLNKQGDSNASDHGAHVIVNVQSSVQKSVQCSFCDKTFKSQKGLKMHQKNLCNTNNSSSASQTAFTQL</sequence>
<accession>A0A9D4IUB9</accession>
<feature type="domain" description="C2H2-type" evidence="7">
    <location>
        <begin position="186"/>
        <end position="213"/>
    </location>
</feature>
<reference evidence="8" key="1">
    <citation type="journal article" date="2019" name="bioRxiv">
        <title>The Genome of the Zebra Mussel, Dreissena polymorpha: A Resource for Invasive Species Research.</title>
        <authorList>
            <person name="McCartney M.A."/>
            <person name="Auch B."/>
            <person name="Kono T."/>
            <person name="Mallez S."/>
            <person name="Zhang Y."/>
            <person name="Obille A."/>
            <person name="Becker A."/>
            <person name="Abrahante J.E."/>
            <person name="Garbe J."/>
            <person name="Badalamenti J.P."/>
            <person name="Herman A."/>
            <person name="Mangelson H."/>
            <person name="Liachko I."/>
            <person name="Sullivan S."/>
            <person name="Sone E.D."/>
            <person name="Koren S."/>
            <person name="Silverstein K.A.T."/>
            <person name="Beckman K.B."/>
            <person name="Gohl D.M."/>
        </authorList>
    </citation>
    <scope>NUCLEOTIDE SEQUENCE</scope>
    <source>
        <strain evidence="8">Duluth1</strain>
        <tissue evidence="8">Whole animal</tissue>
    </source>
</reference>
<feature type="domain" description="C2H2-type" evidence="7">
    <location>
        <begin position="826"/>
        <end position="853"/>
    </location>
</feature>
<dbReference type="AlphaFoldDB" id="A0A9D4IUB9"/>
<evidence type="ECO:0000256" key="4">
    <source>
        <dbReference type="ARBA" id="ARBA00022833"/>
    </source>
</evidence>
<protein>
    <recommendedName>
        <fullName evidence="7">C2H2-type domain-containing protein</fullName>
    </recommendedName>
</protein>
<dbReference type="Gene3D" id="3.30.160.60">
    <property type="entry name" value="Classic Zinc Finger"/>
    <property type="match status" value="10"/>
</dbReference>
<evidence type="ECO:0000256" key="5">
    <source>
        <dbReference type="PROSITE-ProRule" id="PRU00042"/>
    </source>
</evidence>
<feature type="domain" description="C2H2-type" evidence="7">
    <location>
        <begin position="649"/>
        <end position="677"/>
    </location>
</feature>
<organism evidence="8 9">
    <name type="scientific">Dreissena polymorpha</name>
    <name type="common">Zebra mussel</name>
    <name type="synonym">Mytilus polymorpha</name>
    <dbReference type="NCBI Taxonomy" id="45954"/>
    <lineage>
        <taxon>Eukaryota</taxon>
        <taxon>Metazoa</taxon>
        <taxon>Spiralia</taxon>
        <taxon>Lophotrochozoa</taxon>
        <taxon>Mollusca</taxon>
        <taxon>Bivalvia</taxon>
        <taxon>Autobranchia</taxon>
        <taxon>Heteroconchia</taxon>
        <taxon>Euheterodonta</taxon>
        <taxon>Imparidentia</taxon>
        <taxon>Neoheterodontei</taxon>
        <taxon>Myida</taxon>
        <taxon>Dreissenoidea</taxon>
        <taxon>Dreissenidae</taxon>
        <taxon>Dreissena</taxon>
    </lineage>
</organism>
<feature type="domain" description="C2H2-type" evidence="7">
    <location>
        <begin position="770"/>
        <end position="797"/>
    </location>
</feature>
<feature type="domain" description="C2H2-type" evidence="7">
    <location>
        <begin position="68"/>
        <end position="90"/>
    </location>
</feature>
<keyword evidence="9" id="KW-1185">Reference proteome</keyword>
<feature type="compositionally biased region" description="Polar residues" evidence="6">
    <location>
        <begin position="276"/>
        <end position="289"/>
    </location>
</feature>
<feature type="domain" description="C2H2-type" evidence="7">
    <location>
        <begin position="128"/>
        <end position="156"/>
    </location>
</feature>
<feature type="domain" description="C2H2-type" evidence="7">
    <location>
        <begin position="678"/>
        <end position="700"/>
    </location>
</feature>
<feature type="region of interest" description="Disordered" evidence="6">
    <location>
        <begin position="266"/>
        <end position="292"/>
    </location>
</feature>
<keyword evidence="1" id="KW-0479">Metal-binding</keyword>
<gene>
    <name evidence="8" type="ORF">DPMN_163160</name>
</gene>
<feature type="domain" description="C2H2-type" evidence="7">
    <location>
        <begin position="713"/>
        <end position="740"/>
    </location>
</feature>
<feature type="domain" description="C2H2-type" evidence="7">
    <location>
        <begin position="798"/>
        <end position="826"/>
    </location>
</feature>
<dbReference type="Pfam" id="PF13894">
    <property type="entry name" value="zf-C2H2_4"/>
    <property type="match status" value="1"/>
</dbReference>
<dbReference type="PANTHER" id="PTHR14196:SF12">
    <property type="entry name" value="ZINC FINGER PROTEIN 208-LIKE"/>
    <property type="match status" value="1"/>
</dbReference>
<dbReference type="GO" id="GO:0008270">
    <property type="term" value="F:zinc ion binding"/>
    <property type="evidence" value="ECO:0007669"/>
    <property type="project" value="UniProtKB-KW"/>
</dbReference>
<dbReference type="GO" id="GO:0005634">
    <property type="term" value="C:nucleus"/>
    <property type="evidence" value="ECO:0007669"/>
    <property type="project" value="TreeGrafter"/>
</dbReference>
<reference evidence="8" key="2">
    <citation type="submission" date="2020-11" db="EMBL/GenBank/DDBJ databases">
        <authorList>
            <person name="McCartney M.A."/>
            <person name="Auch B."/>
            <person name="Kono T."/>
            <person name="Mallez S."/>
            <person name="Becker A."/>
            <person name="Gohl D.M."/>
            <person name="Silverstein K.A.T."/>
            <person name="Koren S."/>
            <person name="Bechman K.B."/>
            <person name="Herman A."/>
            <person name="Abrahante J.E."/>
            <person name="Garbe J."/>
        </authorList>
    </citation>
    <scope>NUCLEOTIDE SEQUENCE</scope>
    <source>
        <strain evidence="8">Duluth1</strain>
        <tissue evidence="8">Whole animal</tissue>
    </source>
</reference>
<feature type="domain" description="C2H2-type" evidence="7">
    <location>
        <begin position="158"/>
        <end position="185"/>
    </location>
</feature>
<feature type="domain" description="C2H2-type" evidence="7">
    <location>
        <begin position="225"/>
        <end position="247"/>
    </location>
</feature>
<feature type="region of interest" description="Disordered" evidence="6">
    <location>
        <begin position="400"/>
        <end position="428"/>
    </location>
</feature>
<feature type="region of interest" description="Disordered" evidence="6">
    <location>
        <begin position="374"/>
        <end position="393"/>
    </location>
</feature>
<evidence type="ECO:0000256" key="6">
    <source>
        <dbReference type="SAM" id="MobiDB-lite"/>
    </source>
</evidence>
<feature type="compositionally biased region" description="Polar residues" evidence="6">
    <location>
        <begin position="374"/>
        <end position="388"/>
    </location>
</feature>
<dbReference type="SMART" id="SM00355">
    <property type="entry name" value="ZnF_C2H2"/>
    <property type="match status" value="17"/>
</dbReference>
<evidence type="ECO:0000256" key="1">
    <source>
        <dbReference type="ARBA" id="ARBA00022723"/>
    </source>
</evidence>
<feature type="compositionally biased region" description="Polar residues" evidence="6">
    <location>
        <begin position="1"/>
        <end position="14"/>
    </location>
</feature>
<evidence type="ECO:0000256" key="2">
    <source>
        <dbReference type="ARBA" id="ARBA00022737"/>
    </source>
</evidence>
<dbReference type="PANTHER" id="PTHR14196">
    <property type="entry name" value="ODD-SKIPPED - RELATED"/>
    <property type="match status" value="1"/>
</dbReference>
<evidence type="ECO:0000256" key="3">
    <source>
        <dbReference type="ARBA" id="ARBA00022771"/>
    </source>
</evidence>
<feature type="region of interest" description="Disordered" evidence="6">
    <location>
        <begin position="1"/>
        <end position="21"/>
    </location>
</feature>
<dbReference type="GO" id="GO:0000977">
    <property type="term" value="F:RNA polymerase II transcription regulatory region sequence-specific DNA binding"/>
    <property type="evidence" value="ECO:0007669"/>
    <property type="project" value="TreeGrafter"/>
</dbReference>
<dbReference type="FunFam" id="3.30.160.60:FF:001732">
    <property type="entry name" value="Zgc:162936"/>
    <property type="match status" value="1"/>
</dbReference>
<dbReference type="InterPro" id="IPR050717">
    <property type="entry name" value="C2H2-ZF_Transcription_Reg"/>
</dbReference>
<feature type="domain" description="C2H2-type" evidence="7">
    <location>
        <begin position="741"/>
        <end position="769"/>
    </location>
</feature>